<keyword evidence="6" id="KW-0560">Oxidoreductase</keyword>
<keyword evidence="10" id="KW-1015">Disulfide bond</keyword>
<proteinExistence type="predicted"/>
<keyword evidence="9 12" id="KW-0472">Membrane</keyword>
<reference evidence="13 14" key="1">
    <citation type="submission" date="2018-03" db="EMBL/GenBank/DDBJ databases">
        <title>Genome sequencing of Ottowia sp.</title>
        <authorList>
            <person name="Kim S.-J."/>
            <person name="Heo J."/>
            <person name="Kwon S.-W."/>
        </authorList>
    </citation>
    <scope>NUCLEOTIDE SEQUENCE [LARGE SCALE GENOMIC DNA]</scope>
    <source>
        <strain evidence="13 14">KADR8-3</strain>
    </source>
</reference>
<keyword evidence="8" id="KW-0350">Heme biosynthesis</keyword>
<protein>
    <submittedName>
        <fullName evidence="13">Heme A synthase</fullName>
    </submittedName>
</protein>
<gene>
    <name evidence="13" type="ORF">C6570_06460</name>
</gene>
<evidence type="ECO:0000256" key="7">
    <source>
        <dbReference type="ARBA" id="ARBA00023004"/>
    </source>
</evidence>
<evidence type="ECO:0000256" key="3">
    <source>
        <dbReference type="ARBA" id="ARBA00022692"/>
    </source>
</evidence>
<feature type="transmembrane region" description="Helical" evidence="12">
    <location>
        <begin position="166"/>
        <end position="184"/>
    </location>
</feature>
<keyword evidence="3 12" id="KW-0812">Transmembrane</keyword>
<dbReference type="GO" id="GO:0016020">
    <property type="term" value="C:membrane"/>
    <property type="evidence" value="ECO:0007669"/>
    <property type="project" value="UniProtKB-SubCell"/>
</dbReference>
<dbReference type="OrthoDB" id="1447144at2"/>
<dbReference type="EMBL" id="CP027666">
    <property type="protein sequence ID" value="AVO33930.1"/>
    <property type="molecule type" value="Genomic_DNA"/>
</dbReference>
<dbReference type="InterPro" id="IPR050450">
    <property type="entry name" value="COX15/CtaA_HemeA_synthase"/>
</dbReference>
<evidence type="ECO:0000256" key="9">
    <source>
        <dbReference type="ARBA" id="ARBA00023136"/>
    </source>
</evidence>
<dbReference type="RefSeq" id="WP_106702486.1">
    <property type="nucleotide sequence ID" value="NZ_CP027666.1"/>
</dbReference>
<evidence type="ECO:0000256" key="6">
    <source>
        <dbReference type="ARBA" id="ARBA00023002"/>
    </source>
</evidence>
<feature type="transmembrane region" description="Helical" evidence="12">
    <location>
        <begin position="43"/>
        <end position="63"/>
    </location>
</feature>
<organism evidence="13 14">
    <name type="scientific">Ottowia oryzae</name>
    <dbReference type="NCBI Taxonomy" id="2109914"/>
    <lineage>
        <taxon>Bacteria</taxon>
        <taxon>Pseudomonadati</taxon>
        <taxon>Pseudomonadota</taxon>
        <taxon>Betaproteobacteria</taxon>
        <taxon>Burkholderiales</taxon>
        <taxon>Comamonadaceae</taxon>
        <taxon>Ottowia</taxon>
    </lineage>
</organism>
<feature type="transmembrane region" description="Helical" evidence="12">
    <location>
        <begin position="310"/>
        <end position="326"/>
    </location>
</feature>
<dbReference type="InterPro" id="IPR003780">
    <property type="entry name" value="COX15/CtaA_fam"/>
</dbReference>
<feature type="transmembrane region" description="Helical" evidence="12">
    <location>
        <begin position="362"/>
        <end position="382"/>
    </location>
</feature>
<keyword evidence="5 12" id="KW-1133">Transmembrane helix</keyword>
<feature type="transmembrane region" description="Helical" evidence="12">
    <location>
        <begin position="117"/>
        <end position="137"/>
    </location>
</feature>
<dbReference type="GO" id="GO:0046872">
    <property type="term" value="F:metal ion binding"/>
    <property type="evidence" value="ECO:0007669"/>
    <property type="project" value="UniProtKB-KW"/>
</dbReference>
<name>A0A2S0MDM3_9BURK</name>
<keyword evidence="7" id="KW-0408">Iron</keyword>
<comment type="subcellular location">
    <subcellularLocation>
        <location evidence="1">Membrane</location>
        <topology evidence="1">Multi-pass membrane protein</topology>
    </subcellularLocation>
</comment>
<dbReference type="AlphaFoldDB" id="A0A2S0MDM3"/>
<evidence type="ECO:0000313" key="13">
    <source>
        <dbReference type="EMBL" id="AVO33930.1"/>
    </source>
</evidence>
<evidence type="ECO:0000256" key="11">
    <source>
        <dbReference type="ARBA" id="ARBA00023444"/>
    </source>
</evidence>
<dbReference type="Proteomes" id="UP000239709">
    <property type="component" value="Chromosome"/>
</dbReference>
<dbReference type="PANTHER" id="PTHR35457">
    <property type="entry name" value="HEME A SYNTHASE"/>
    <property type="match status" value="1"/>
</dbReference>
<comment type="pathway">
    <text evidence="11">Porphyrin-containing compound metabolism.</text>
</comment>
<evidence type="ECO:0000256" key="5">
    <source>
        <dbReference type="ARBA" id="ARBA00022989"/>
    </source>
</evidence>
<sequence length="407" mass="43639">MDTTSLYDLSPALRVMAMGLLLAVGPLLWVRMRSQGAPAARRLQALTVLTLFLTFDLVLFGAFTRLTDSGLGCPDWPGCYGKGSPVGAREHIAAAQQAMPTGPVTHGKAWVEMIHRYLATAVGVLIIALAVATWVEWRRARAAGTQSGTAPQGGASATGSRVLHPGWPLFTLAWVCAQGAFGALTVTMKLFPAIVTLHLVCGVGLLVLLAAQAERYRQAAGFAPEPLAPGLRTLLWLAAVAVAVQIALGGWVSTNYAVLVCNTFPMCQGSWWPAMDFSQGFELWRPLGLSADGSPLDFHALTAIHYTHRLFAYLVFVLLGVLVWRLHRAGRLARQRRWIAVLALMQLATGLSNVVLDWPLVAAVLHTGGAAALMTALAWALCASRRAAPSQLAPSHQPAPRRQELRA</sequence>
<dbReference type="PANTHER" id="PTHR35457:SF1">
    <property type="entry name" value="HEME A SYNTHASE"/>
    <property type="match status" value="1"/>
</dbReference>
<accession>A0A2S0MDM3</accession>
<dbReference type="KEGG" id="otk:C6570_06460"/>
<dbReference type="GO" id="GO:0016491">
    <property type="term" value="F:oxidoreductase activity"/>
    <property type="evidence" value="ECO:0007669"/>
    <property type="project" value="UniProtKB-KW"/>
</dbReference>
<keyword evidence="4" id="KW-0479">Metal-binding</keyword>
<evidence type="ECO:0000256" key="12">
    <source>
        <dbReference type="SAM" id="Phobius"/>
    </source>
</evidence>
<keyword evidence="2" id="KW-1003">Cell membrane</keyword>
<dbReference type="GO" id="GO:0006784">
    <property type="term" value="P:heme A biosynthetic process"/>
    <property type="evidence" value="ECO:0007669"/>
    <property type="project" value="InterPro"/>
</dbReference>
<evidence type="ECO:0000256" key="10">
    <source>
        <dbReference type="ARBA" id="ARBA00023157"/>
    </source>
</evidence>
<feature type="transmembrane region" description="Helical" evidence="12">
    <location>
        <begin position="12"/>
        <end position="31"/>
    </location>
</feature>
<feature type="transmembrane region" description="Helical" evidence="12">
    <location>
        <begin position="190"/>
        <end position="213"/>
    </location>
</feature>
<feature type="transmembrane region" description="Helical" evidence="12">
    <location>
        <begin position="338"/>
        <end position="356"/>
    </location>
</feature>
<keyword evidence="14" id="KW-1185">Reference proteome</keyword>
<dbReference type="Pfam" id="PF02628">
    <property type="entry name" value="COX15-CtaA"/>
    <property type="match status" value="1"/>
</dbReference>
<evidence type="ECO:0000256" key="2">
    <source>
        <dbReference type="ARBA" id="ARBA00022475"/>
    </source>
</evidence>
<evidence type="ECO:0000313" key="14">
    <source>
        <dbReference type="Proteomes" id="UP000239709"/>
    </source>
</evidence>
<feature type="transmembrane region" description="Helical" evidence="12">
    <location>
        <begin position="234"/>
        <end position="252"/>
    </location>
</feature>
<evidence type="ECO:0000256" key="1">
    <source>
        <dbReference type="ARBA" id="ARBA00004141"/>
    </source>
</evidence>
<evidence type="ECO:0000256" key="4">
    <source>
        <dbReference type="ARBA" id="ARBA00022723"/>
    </source>
</evidence>
<evidence type="ECO:0000256" key="8">
    <source>
        <dbReference type="ARBA" id="ARBA00023133"/>
    </source>
</evidence>